<evidence type="ECO:0000256" key="1">
    <source>
        <dbReference type="ARBA" id="ARBA00004629"/>
    </source>
</evidence>
<comment type="similarity">
    <text evidence="2 9">Belongs to the ZWILCH family.</text>
</comment>
<evidence type="ECO:0000256" key="9">
    <source>
        <dbReference type="RuleBase" id="RU369076"/>
    </source>
</evidence>
<dbReference type="Gene3D" id="6.20.270.10">
    <property type="match status" value="1"/>
</dbReference>
<accession>A0AAW0NFP5</accession>
<dbReference type="GO" id="GO:0007094">
    <property type="term" value="P:mitotic spindle assembly checkpoint signaling"/>
    <property type="evidence" value="ECO:0007669"/>
    <property type="project" value="UniProtKB-UniRule"/>
</dbReference>
<dbReference type="Proteomes" id="UP001460270">
    <property type="component" value="Unassembled WGS sequence"/>
</dbReference>
<name>A0AAW0NFP5_9GOBI</name>
<comment type="subcellular location">
    <subcellularLocation>
        <location evidence="1 9">Chromosome</location>
        <location evidence="1 9">Centromere</location>
        <location evidence="1 9">Kinetochore</location>
    </subcellularLocation>
</comment>
<dbReference type="GO" id="GO:1990423">
    <property type="term" value="C:RZZ complex"/>
    <property type="evidence" value="ECO:0007669"/>
    <property type="project" value="UniProtKB-UniRule"/>
</dbReference>
<dbReference type="Gene3D" id="1.20.58.730">
    <property type="match status" value="1"/>
</dbReference>
<dbReference type="Gene3D" id="1.10.287.1880">
    <property type="match status" value="1"/>
</dbReference>
<keyword evidence="5 9" id="KW-0498">Mitosis</keyword>
<keyword evidence="3 9" id="KW-0158">Chromosome</keyword>
<evidence type="ECO:0000313" key="10">
    <source>
        <dbReference type="EMBL" id="KAK7891227.1"/>
    </source>
</evidence>
<gene>
    <name evidence="10" type="ORF">WMY93_023190</name>
</gene>
<comment type="function">
    <text evidence="9">Essential component of the mitotic checkpoint, which prevents cells from prematurely exiting mitosis. Required for the assembly of the dynein-dynactin and MAD1-MAD2 complexes onto kinetochores. Its function related to the spindle assembly machinery is proposed to depend on its association in the mitotic RZZ complex.</text>
</comment>
<evidence type="ECO:0000256" key="5">
    <source>
        <dbReference type="ARBA" id="ARBA00022776"/>
    </source>
</evidence>
<proteinExistence type="inferred from homology"/>
<dbReference type="EMBL" id="JBBPFD010000017">
    <property type="protein sequence ID" value="KAK7891227.1"/>
    <property type="molecule type" value="Genomic_DNA"/>
</dbReference>
<dbReference type="AlphaFoldDB" id="A0AAW0NFP5"/>
<evidence type="ECO:0000313" key="11">
    <source>
        <dbReference type="Proteomes" id="UP001460270"/>
    </source>
</evidence>
<dbReference type="InterPro" id="IPR018630">
    <property type="entry name" value="Zwilch"/>
</dbReference>
<dbReference type="GO" id="GO:0034501">
    <property type="term" value="P:protein localization to kinetochore"/>
    <property type="evidence" value="ECO:0007669"/>
    <property type="project" value="UniProtKB-UniRule"/>
</dbReference>
<keyword evidence="4 9" id="KW-0132">Cell division</keyword>
<dbReference type="PANTHER" id="PTHR15995:SF1">
    <property type="entry name" value="PROTEIN ZWILCH HOMOLOG"/>
    <property type="match status" value="1"/>
</dbReference>
<keyword evidence="11" id="KW-1185">Reference proteome</keyword>
<protein>
    <recommendedName>
        <fullName evidence="9">Protein zwilch</fullName>
    </recommendedName>
</protein>
<sequence>MPGVTSYQDIGDCLKLVIDALRYGGIKPWIHRDSDSRLSKLILQSYHQKIDNVCLSGLTPVQMLLEMGLDKMRKDYINYLIGEELTTLNHLHYYLSTEVDLQEQVVRLRKLHHLLEILMTCTTFLGLPYHRLFLLTQSCLQHYKTNPFDESHNFKLPVKPALISHFYQKEHPVLWGWRFPAATALVRSEHYCSSVTVLWWITSSLKQTLEMKP</sequence>
<dbReference type="Pfam" id="PF09817">
    <property type="entry name" value="Zwilch"/>
    <property type="match status" value="1"/>
</dbReference>
<dbReference type="PANTHER" id="PTHR15995">
    <property type="entry name" value="PROTEIN ZWILCH HOMOLOG"/>
    <property type="match status" value="1"/>
</dbReference>
<reference evidence="11" key="1">
    <citation type="submission" date="2024-04" db="EMBL/GenBank/DDBJ databases">
        <title>Salinicola lusitanus LLJ914,a marine bacterium isolated from the Okinawa Trough.</title>
        <authorList>
            <person name="Li J."/>
        </authorList>
    </citation>
    <scope>NUCLEOTIDE SEQUENCE [LARGE SCALE GENOMIC DNA]</scope>
</reference>
<comment type="caution">
    <text evidence="10">The sequence shown here is derived from an EMBL/GenBank/DDBJ whole genome shotgun (WGS) entry which is preliminary data.</text>
</comment>
<comment type="subunit">
    <text evidence="9">Component of the RZZ complex.</text>
</comment>
<evidence type="ECO:0000256" key="7">
    <source>
        <dbReference type="ARBA" id="ARBA00023306"/>
    </source>
</evidence>
<keyword evidence="7 9" id="KW-0131">Cell cycle</keyword>
<keyword evidence="8 9" id="KW-0137">Centromere</keyword>
<evidence type="ECO:0000256" key="4">
    <source>
        <dbReference type="ARBA" id="ARBA00022618"/>
    </source>
</evidence>
<evidence type="ECO:0000256" key="3">
    <source>
        <dbReference type="ARBA" id="ARBA00022454"/>
    </source>
</evidence>
<evidence type="ECO:0000256" key="6">
    <source>
        <dbReference type="ARBA" id="ARBA00022838"/>
    </source>
</evidence>
<evidence type="ECO:0000256" key="2">
    <source>
        <dbReference type="ARBA" id="ARBA00009062"/>
    </source>
</evidence>
<dbReference type="GO" id="GO:0051301">
    <property type="term" value="P:cell division"/>
    <property type="evidence" value="ECO:0007669"/>
    <property type="project" value="UniProtKB-UniRule"/>
</dbReference>
<organism evidence="10 11">
    <name type="scientific">Mugilogobius chulae</name>
    <name type="common">yellowstripe goby</name>
    <dbReference type="NCBI Taxonomy" id="88201"/>
    <lineage>
        <taxon>Eukaryota</taxon>
        <taxon>Metazoa</taxon>
        <taxon>Chordata</taxon>
        <taxon>Craniata</taxon>
        <taxon>Vertebrata</taxon>
        <taxon>Euteleostomi</taxon>
        <taxon>Actinopterygii</taxon>
        <taxon>Neopterygii</taxon>
        <taxon>Teleostei</taxon>
        <taxon>Neoteleostei</taxon>
        <taxon>Acanthomorphata</taxon>
        <taxon>Gobiaria</taxon>
        <taxon>Gobiiformes</taxon>
        <taxon>Gobioidei</taxon>
        <taxon>Gobiidae</taxon>
        <taxon>Gobionellinae</taxon>
        <taxon>Mugilogobius</taxon>
    </lineage>
</organism>
<evidence type="ECO:0000256" key="8">
    <source>
        <dbReference type="ARBA" id="ARBA00023328"/>
    </source>
</evidence>
<keyword evidence="6 9" id="KW-0995">Kinetochore</keyword>